<reference evidence="3 5" key="3">
    <citation type="submission" date="2019-07" db="EMBL/GenBank/DDBJ databases">
        <authorList>
            <person name="Jastrzebski P J."/>
            <person name="Paukszto L."/>
            <person name="Jastrzebski P J."/>
        </authorList>
    </citation>
    <scope>NUCLEOTIDE SEQUENCE [LARGE SCALE GENOMIC DNA]</scope>
    <source>
        <strain evidence="3 5">WMS-il1</strain>
    </source>
</reference>
<evidence type="ECO:0000313" key="6">
    <source>
        <dbReference type="WBParaSite" id="HDID_0000867501-mRNA-1"/>
    </source>
</evidence>
<dbReference type="WBParaSite" id="HDID_0000867501-mRNA-1">
    <property type="protein sequence ID" value="HDID_0000867501-mRNA-1"/>
    <property type="gene ID" value="HDID_0000867501"/>
</dbReference>
<evidence type="ECO:0000313" key="5">
    <source>
        <dbReference type="Proteomes" id="UP000321570"/>
    </source>
</evidence>
<proteinExistence type="predicted"/>
<evidence type="ECO:0000313" key="3">
    <source>
        <dbReference type="EMBL" id="VUZ39464.1"/>
    </source>
</evidence>
<dbReference type="Proteomes" id="UP000321570">
    <property type="component" value="Unassembled WGS sequence"/>
</dbReference>
<feature type="compositionally biased region" description="Basic and acidic residues" evidence="1">
    <location>
        <begin position="101"/>
        <end position="118"/>
    </location>
</feature>
<reference evidence="6" key="1">
    <citation type="submission" date="2017-02" db="UniProtKB">
        <authorList>
            <consortium name="WormBaseParasite"/>
        </authorList>
    </citation>
    <scope>IDENTIFICATION</scope>
</reference>
<evidence type="ECO:0000256" key="1">
    <source>
        <dbReference type="SAM" id="MobiDB-lite"/>
    </source>
</evidence>
<dbReference type="OrthoDB" id="10415084at2759"/>
<sequence>MEFKLTKPVRVMDFSEFMDYVKEHGDEFEKLRSSPPSGTIIRKRTTLPTKRPNSDNLHGKQKRSKSHGDGKNATLDAFIIKIQSDSNRVSSENEENNIKGSLERKSTAPMTEKVENNKSPKLGTPVTSSKPANVEDPRKEASIKSSQQGSLVGKISQPLEIDLTSDTESLH</sequence>
<dbReference type="EMBL" id="CABIJS010000016">
    <property type="protein sequence ID" value="VUZ39464.1"/>
    <property type="molecule type" value="Genomic_DNA"/>
</dbReference>
<evidence type="ECO:0000313" key="2">
    <source>
        <dbReference type="EMBL" id="VDL60991.1"/>
    </source>
</evidence>
<dbReference type="Proteomes" id="UP000274504">
    <property type="component" value="Unassembled WGS sequence"/>
</dbReference>
<dbReference type="AlphaFoldDB" id="A0A0R3STE9"/>
<reference evidence="2 4" key="2">
    <citation type="submission" date="2018-11" db="EMBL/GenBank/DDBJ databases">
        <authorList>
            <consortium name="Pathogen Informatics"/>
        </authorList>
    </citation>
    <scope>NUCLEOTIDE SEQUENCE [LARGE SCALE GENOMIC DNA]</scope>
</reference>
<protein>
    <submittedName>
        <fullName evidence="6">DUF4604 domain-containing protein</fullName>
    </submittedName>
</protein>
<feature type="compositionally biased region" description="Basic and acidic residues" evidence="1">
    <location>
        <begin position="133"/>
        <end position="142"/>
    </location>
</feature>
<keyword evidence="5" id="KW-1185">Reference proteome</keyword>
<name>A0A0R3STE9_HYMDI</name>
<feature type="region of interest" description="Disordered" evidence="1">
    <location>
        <begin position="26"/>
        <end position="171"/>
    </location>
</feature>
<dbReference type="EMBL" id="UYSG01011121">
    <property type="protein sequence ID" value="VDL60991.1"/>
    <property type="molecule type" value="Genomic_DNA"/>
</dbReference>
<organism evidence="6">
    <name type="scientific">Hymenolepis diminuta</name>
    <name type="common">Rat tapeworm</name>
    <dbReference type="NCBI Taxonomy" id="6216"/>
    <lineage>
        <taxon>Eukaryota</taxon>
        <taxon>Metazoa</taxon>
        <taxon>Spiralia</taxon>
        <taxon>Lophotrochozoa</taxon>
        <taxon>Platyhelminthes</taxon>
        <taxon>Cestoda</taxon>
        <taxon>Eucestoda</taxon>
        <taxon>Cyclophyllidea</taxon>
        <taxon>Hymenolepididae</taxon>
        <taxon>Hymenolepis</taxon>
    </lineage>
</organism>
<evidence type="ECO:0000313" key="4">
    <source>
        <dbReference type="Proteomes" id="UP000274504"/>
    </source>
</evidence>
<gene>
    <name evidence="2" type="ORF">HDID_LOCUS8673</name>
    <name evidence="3" type="ORF">WMSIL1_LOCUS756</name>
</gene>
<accession>A0A0R3STE9</accession>